<dbReference type="InParanoid" id="A0A0H2QX90"/>
<protein>
    <recommendedName>
        <fullName evidence="4">CCHC-type domain-containing protein</fullName>
    </recommendedName>
</protein>
<name>A0A0H2QX90_9AGAM</name>
<evidence type="ECO:0000313" key="3">
    <source>
        <dbReference type="Proteomes" id="UP000053477"/>
    </source>
</evidence>
<reference evidence="2 3" key="1">
    <citation type="submission" date="2015-04" db="EMBL/GenBank/DDBJ databases">
        <title>Complete genome sequence of Schizopora paradoxa KUC8140, a cosmopolitan wood degrader in East Asia.</title>
        <authorList>
            <consortium name="DOE Joint Genome Institute"/>
            <person name="Min B."/>
            <person name="Park H."/>
            <person name="Jang Y."/>
            <person name="Kim J.-J."/>
            <person name="Kim K.H."/>
            <person name="Pangilinan J."/>
            <person name="Lipzen A."/>
            <person name="Riley R."/>
            <person name="Grigoriev I.V."/>
            <person name="Spatafora J.W."/>
            <person name="Choi I.-G."/>
        </authorList>
    </citation>
    <scope>NUCLEOTIDE SEQUENCE [LARGE SCALE GENOMIC DNA]</scope>
    <source>
        <strain evidence="2 3">KUC8140</strain>
    </source>
</reference>
<gene>
    <name evidence="2" type="ORF">SCHPADRAFT_840919</name>
</gene>
<feature type="non-terminal residue" evidence="2">
    <location>
        <position position="134"/>
    </location>
</feature>
<evidence type="ECO:0000256" key="1">
    <source>
        <dbReference type="SAM" id="MobiDB-lite"/>
    </source>
</evidence>
<keyword evidence="3" id="KW-1185">Reference proteome</keyword>
<dbReference type="AlphaFoldDB" id="A0A0H2QX90"/>
<feature type="compositionally biased region" description="Basic and acidic residues" evidence="1">
    <location>
        <begin position="43"/>
        <end position="66"/>
    </location>
</feature>
<proteinExistence type="predicted"/>
<evidence type="ECO:0000313" key="2">
    <source>
        <dbReference type="EMBL" id="KLO04220.1"/>
    </source>
</evidence>
<dbReference type="Proteomes" id="UP000053477">
    <property type="component" value="Unassembled WGS sequence"/>
</dbReference>
<dbReference type="STRING" id="27342.A0A0H2QX90"/>
<accession>A0A0H2QX90</accession>
<organism evidence="2 3">
    <name type="scientific">Schizopora paradoxa</name>
    <dbReference type="NCBI Taxonomy" id="27342"/>
    <lineage>
        <taxon>Eukaryota</taxon>
        <taxon>Fungi</taxon>
        <taxon>Dikarya</taxon>
        <taxon>Basidiomycota</taxon>
        <taxon>Agaricomycotina</taxon>
        <taxon>Agaricomycetes</taxon>
        <taxon>Hymenochaetales</taxon>
        <taxon>Schizoporaceae</taxon>
        <taxon>Schizopora</taxon>
    </lineage>
</organism>
<evidence type="ECO:0008006" key="4">
    <source>
        <dbReference type="Google" id="ProtNLM"/>
    </source>
</evidence>
<dbReference type="EMBL" id="KQ086640">
    <property type="protein sequence ID" value="KLO04220.1"/>
    <property type="molecule type" value="Genomic_DNA"/>
</dbReference>
<feature type="region of interest" description="Disordered" evidence="1">
    <location>
        <begin position="19"/>
        <end position="100"/>
    </location>
</feature>
<dbReference type="OrthoDB" id="3268193at2759"/>
<sequence>MSKDELTLDNVQATIKRTHVHHEAGVKTESTLAIRAKGKGKGKGKDGKEKPKCDNCKKTGHSREQCWAKGGGREGQGPSSNRFGNGKADESKSKAKTVNLADDNSDSKLVTVNAASATSTQWIVDSGATAHICS</sequence>